<dbReference type="EnsemblMetazoa" id="CJA31229a.1">
    <property type="protein sequence ID" value="CJA31229a.1"/>
    <property type="gene ID" value="WBGene00207076"/>
</dbReference>
<protein>
    <submittedName>
        <fullName evidence="3">Uncharacterized protein</fullName>
    </submittedName>
</protein>
<dbReference type="InterPro" id="IPR055471">
    <property type="entry name" value="DUF7043"/>
</dbReference>
<reference evidence="3" key="2">
    <citation type="submission" date="2022-06" db="UniProtKB">
        <authorList>
            <consortium name="EnsemblMetazoa"/>
        </authorList>
    </citation>
    <scope>IDENTIFICATION</scope>
    <source>
        <strain evidence="3">DF5081</strain>
    </source>
</reference>
<organism evidence="3 4">
    <name type="scientific">Caenorhabditis japonica</name>
    <dbReference type="NCBI Taxonomy" id="281687"/>
    <lineage>
        <taxon>Eukaryota</taxon>
        <taxon>Metazoa</taxon>
        <taxon>Ecdysozoa</taxon>
        <taxon>Nematoda</taxon>
        <taxon>Chromadorea</taxon>
        <taxon>Rhabditida</taxon>
        <taxon>Rhabditina</taxon>
        <taxon>Rhabditomorpha</taxon>
        <taxon>Rhabditoidea</taxon>
        <taxon>Rhabditidae</taxon>
        <taxon>Peloderinae</taxon>
        <taxon>Caenorhabditis</taxon>
    </lineage>
</organism>
<keyword evidence="4" id="KW-1185">Reference proteome</keyword>
<dbReference type="PANTHER" id="PTHR22255">
    <property type="entry name" value="LP06548P"/>
    <property type="match status" value="1"/>
</dbReference>
<dbReference type="InterPro" id="IPR055470">
    <property type="entry name" value="DUF7042"/>
</dbReference>
<dbReference type="AlphaFoldDB" id="A0A8R1E8F1"/>
<proteinExistence type="predicted"/>
<sequence length="179" mass="20634">MTLRCVGSWRDKKNQQYFIVQNEENEDYRCGIIIDETNVRKLYFANDSSCSSLSMKSAFDSYYFHSGTIAKPFAPCAFPVWMRGEFDSMKVSSHELQYLQHHVGAVPLISHCVQTFDDRVMVFSETKCGEPLGYHCLLFNARSQNLIEFKTSIPTDKSNISICTYVLFRALGRFEDVFV</sequence>
<evidence type="ECO:0000259" key="1">
    <source>
        <dbReference type="Pfam" id="PF23069"/>
    </source>
</evidence>
<evidence type="ECO:0000313" key="4">
    <source>
        <dbReference type="Proteomes" id="UP000005237"/>
    </source>
</evidence>
<feature type="domain" description="DUF7042" evidence="1">
    <location>
        <begin position="2"/>
        <end position="64"/>
    </location>
</feature>
<reference evidence="4" key="1">
    <citation type="submission" date="2010-08" db="EMBL/GenBank/DDBJ databases">
        <authorList>
            <consortium name="Caenorhabditis japonica Sequencing Consortium"/>
            <person name="Wilson R.K."/>
        </authorList>
    </citation>
    <scope>NUCLEOTIDE SEQUENCE [LARGE SCALE GENOMIC DNA]</scope>
    <source>
        <strain evidence="4">DF5081</strain>
    </source>
</reference>
<dbReference type="PANTHER" id="PTHR22255:SF4">
    <property type="entry name" value="CATION-INDEPENDENT MANNOSE-6-PHOSPHATE RECEPTOR"/>
    <property type="match status" value="1"/>
</dbReference>
<dbReference type="Pfam" id="PF23070">
    <property type="entry name" value="DUF7043"/>
    <property type="match status" value="1"/>
</dbReference>
<accession>A0A8R1E8F1</accession>
<evidence type="ECO:0000313" key="3">
    <source>
        <dbReference type="EnsemblMetazoa" id="CJA31229a.1"/>
    </source>
</evidence>
<dbReference type="Pfam" id="PF23069">
    <property type="entry name" value="DUF7042"/>
    <property type="match status" value="1"/>
</dbReference>
<evidence type="ECO:0000259" key="2">
    <source>
        <dbReference type="Pfam" id="PF23070"/>
    </source>
</evidence>
<dbReference type="Proteomes" id="UP000005237">
    <property type="component" value="Unassembled WGS sequence"/>
</dbReference>
<name>A0A8R1E8F1_CAEJA</name>
<feature type="domain" description="DUF7043" evidence="2">
    <location>
        <begin position="73"/>
        <end position="166"/>
    </location>
</feature>